<feature type="transmembrane region" description="Helical" evidence="1">
    <location>
        <begin position="235"/>
        <end position="253"/>
    </location>
</feature>
<comment type="caution">
    <text evidence="2">The sequence shown here is derived from an EMBL/GenBank/DDBJ whole genome shotgun (WGS) entry which is preliminary data.</text>
</comment>
<feature type="transmembrane region" description="Helical" evidence="1">
    <location>
        <begin position="372"/>
        <end position="405"/>
    </location>
</feature>
<evidence type="ECO:0000313" key="3">
    <source>
        <dbReference type="Proteomes" id="UP000231343"/>
    </source>
</evidence>
<reference evidence="2 3" key="1">
    <citation type="submission" date="2017-09" db="EMBL/GenBank/DDBJ databases">
        <title>Depth-based differentiation of microbial function through sediment-hosted aquifers and enrichment of novel symbionts in the deep terrestrial subsurface.</title>
        <authorList>
            <person name="Probst A.J."/>
            <person name="Ladd B."/>
            <person name="Jarett J.K."/>
            <person name="Geller-Mcgrath D.E."/>
            <person name="Sieber C.M."/>
            <person name="Emerson J.B."/>
            <person name="Anantharaman K."/>
            <person name="Thomas B.C."/>
            <person name="Malmstrom R."/>
            <person name="Stieglmeier M."/>
            <person name="Klingl A."/>
            <person name="Woyke T."/>
            <person name="Ryan C.M."/>
            <person name="Banfield J.F."/>
        </authorList>
    </citation>
    <scope>NUCLEOTIDE SEQUENCE [LARGE SCALE GENOMIC DNA]</scope>
    <source>
        <strain evidence="2">CG08_land_8_20_14_0_20_45_16</strain>
    </source>
</reference>
<gene>
    <name evidence="2" type="ORF">COT42_07230</name>
</gene>
<feature type="transmembrane region" description="Helical" evidence="1">
    <location>
        <begin position="136"/>
        <end position="161"/>
    </location>
</feature>
<keyword evidence="1" id="KW-0812">Transmembrane</keyword>
<proteinExistence type="predicted"/>
<evidence type="ECO:0000256" key="1">
    <source>
        <dbReference type="SAM" id="Phobius"/>
    </source>
</evidence>
<feature type="transmembrane region" description="Helical" evidence="1">
    <location>
        <begin position="193"/>
        <end position="215"/>
    </location>
</feature>
<sequence length="1388" mass="156948">MPQIRDTLKQYLGVVPRLRQGPKPPQYLLTNFFRKAQVGPVVTRTDTNNPVTHHLSVPGVIPGLAKAVAEVDDDPKALEKILAANKLRAWNNEDPETTEVIYQPRSKLRTIATAATIVGVAGVTALLGLPDLIKAVSFYTSSTVGLLIFIGTGLAAARIAYVNRHKLKSYHFNSRTGGVLAGQNSINKILKTVILPATAISLGAGLAINGIYTWLELPLGLPYGTIGWKFVFGGALAYKLAPAFFRFVVRLGTKFKNWWKKQPNIEKHFPKRGLRALTITDFLSNISWVFTAALYGQITKVFSGQIAGGLKIFTSHVWDNMFGSMDGSDDFLKTAIPLAGSAILIFLIKGTRKKVLGSPLLQKPIIKGIARWGAAGLGIGALVGLVGAPTMASTLLVYLLTLLYFHSSLLHSLKQQEGTVTLALDRSQVIDWVQSWLPGGSQHPGGATSTTNKPAFNMVDAYISIYAMSVLSQGANRIFRGISGTKNTFDFIQAQIMVRRLVNPVEERMRQIFYNAYVDVEAIMAAANQNSSNSRRAAITASCNAVSLAMQRCAWLIDDEKFEEGPHQGQYKHPEIHGGHPLCLGDLNTAATKMQVPQARDKSGKFTHLEMGEETSYEERLAVHFFDQKSLTPAEKKEIAIMDKALKDHTFSAYGLTDQLQRNDQDKIFNGVYMRDQARILEYLASVHKNHANALFDFEDRETKEIVLDAGPQQESLKTFLVDILEGYCRRASHHLDTFPVSFSRDYMFKDYIAKLAANDFSSEIARDSIGVMTMPVMTPDGMIEPWTIRLNVIKNFGPDYRTKRSIKNVPDKFKDDRFDWEVRSGHDLGMPTPNPFRCLDMRSHFEKYRQLGGRAFIETYPTAEITSAPQLKSFDENGQPAKQKDHLTGWIEEQEFYDLVYKDNGARLRTFADGSQAIVVKIDENFQKLDINNPAARGFIPDPSVVLMVPGTKLHQKIAQRLKAKEKVFDKIKVVKKLLDRIQKADVPHPFGRYPFGGSFSLDPDLAPRWYFMYPTDFFGITDSDQMEWGIGTLDQWFRKAAHYQRFIIRRPRGEKLRFPDYAEPFKAHMLERKGDACLVINEAVSWMMLKVTIKVPKLNKTGEPERNEDDQVVEEEKVLFCPFNEPKSNGTWKDQLWRGIQQGGKVIKHKTKDGRWKIFLTYDLQTVSDQAFHSQFNADPANPQGFAGLPINAFDMPPEMLRYAEQIVSIEIDRGQYDDPGGPYPVHAFIMGRRENNDFFTDQSRTKPLPKRVAQMLTMGYYGHFSQHDADHLRRVGRRLNNFAWTDDGARVHLKLSGSELKHLLFWLPKYFGPKKPLYNEKTGDFTMDLDHYLALCNSFYDECCYITYMPSTEFKEHWVRGSDTLLFYNEHVKKLDEQRMEAMSC</sequence>
<feature type="transmembrane region" description="Helical" evidence="1">
    <location>
        <begin position="274"/>
        <end position="295"/>
    </location>
</feature>
<feature type="transmembrane region" description="Helical" evidence="1">
    <location>
        <begin position="331"/>
        <end position="351"/>
    </location>
</feature>
<keyword evidence="1" id="KW-1133">Transmembrane helix</keyword>
<dbReference type="Proteomes" id="UP000231343">
    <property type="component" value="Unassembled WGS sequence"/>
</dbReference>
<organism evidence="2 3">
    <name type="scientific">Candidatus Saganbacteria bacterium CG08_land_8_20_14_0_20_45_16</name>
    <dbReference type="NCBI Taxonomy" id="2014293"/>
    <lineage>
        <taxon>Bacteria</taxon>
        <taxon>Bacillati</taxon>
        <taxon>Saganbacteria</taxon>
    </lineage>
</organism>
<keyword evidence="1" id="KW-0472">Membrane</keyword>
<dbReference type="EMBL" id="PEYM01000120">
    <property type="protein sequence ID" value="PIS28717.1"/>
    <property type="molecule type" value="Genomic_DNA"/>
</dbReference>
<feature type="transmembrane region" description="Helical" evidence="1">
    <location>
        <begin position="111"/>
        <end position="130"/>
    </location>
</feature>
<accession>A0A2H0XUV7</accession>
<protein>
    <submittedName>
        <fullName evidence="2">Uncharacterized protein</fullName>
    </submittedName>
</protein>
<evidence type="ECO:0000313" key="2">
    <source>
        <dbReference type="EMBL" id="PIS28717.1"/>
    </source>
</evidence>
<name>A0A2H0XUV7_UNCSA</name>